<gene>
    <name evidence="1" type="ORF">SLI_6326</name>
</gene>
<proteinExistence type="predicted"/>
<dbReference type="Proteomes" id="UP000014062">
    <property type="component" value="Chromosome"/>
</dbReference>
<evidence type="ECO:0000313" key="2">
    <source>
        <dbReference type="Proteomes" id="UP000014062"/>
    </source>
</evidence>
<dbReference type="EMBL" id="CM001889">
    <property type="protein sequence ID" value="EOY51033.1"/>
    <property type="molecule type" value="Genomic_DNA"/>
</dbReference>
<sequence>MAVEGAPALGGVMTGVSAMSDLAWVPQSCTLPTEERPLRVAEWDALLSQRLTSLSRPQPLRLRLDLGR</sequence>
<protein>
    <submittedName>
        <fullName evidence="1">Uncharacterized protein</fullName>
    </submittedName>
</protein>
<evidence type="ECO:0000313" key="1">
    <source>
        <dbReference type="EMBL" id="EOY51033.1"/>
    </source>
</evidence>
<reference evidence="2" key="1">
    <citation type="journal article" date="2013" name="Genome Biol. Evol.">
        <title>The genome sequence of Streptomyces lividans 66 reveals a novel tRNA-dependent peptide biosynthetic system within a metal-related genomic island.</title>
        <authorList>
            <person name="Cruz-Morales P."/>
            <person name="Vijgenboom E."/>
            <person name="Iruegas-Bocardo F."/>
            <person name="Girard G."/>
            <person name="Yanez-Guerra L.A."/>
            <person name="Ramos-Aboites H.E."/>
            <person name="Pernodet J.L."/>
            <person name="Anne J."/>
            <person name="van Wezel G.P."/>
            <person name="Barona-Gomez F."/>
        </authorList>
    </citation>
    <scope>NUCLEOTIDE SEQUENCE [LARGE SCALE GENOMIC DNA]</scope>
    <source>
        <strain evidence="2">1326</strain>
    </source>
</reference>
<name>A0A7U9HEP5_STRLI</name>
<accession>A0A7U9HEP5</accession>
<dbReference type="AlphaFoldDB" id="A0A7U9HEP5"/>
<organism evidence="1 2">
    <name type="scientific">Streptomyces lividans 1326</name>
    <dbReference type="NCBI Taxonomy" id="1200984"/>
    <lineage>
        <taxon>Bacteria</taxon>
        <taxon>Bacillati</taxon>
        <taxon>Actinomycetota</taxon>
        <taxon>Actinomycetes</taxon>
        <taxon>Kitasatosporales</taxon>
        <taxon>Streptomycetaceae</taxon>
        <taxon>Streptomyces</taxon>
    </lineage>
</organism>